<keyword evidence="1" id="KW-0812">Transmembrane</keyword>
<keyword evidence="1" id="KW-1133">Transmembrane helix</keyword>
<organism evidence="2 4">
    <name type="scientific">Adineta steineri</name>
    <dbReference type="NCBI Taxonomy" id="433720"/>
    <lineage>
        <taxon>Eukaryota</taxon>
        <taxon>Metazoa</taxon>
        <taxon>Spiralia</taxon>
        <taxon>Gnathifera</taxon>
        <taxon>Rotifera</taxon>
        <taxon>Eurotatoria</taxon>
        <taxon>Bdelloidea</taxon>
        <taxon>Adinetida</taxon>
        <taxon>Adinetidae</taxon>
        <taxon>Adineta</taxon>
    </lineage>
</organism>
<keyword evidence="1" id="KW-0472">Membrane</keyword>
<name>A0A814QV18_9BILA</name>
<dbReference type="EMBL" id="CAJNOE010000290">
    <property type="protein sequence ID" value="CAF1123172.1"/>
    <property type="molecule type" value="Genomic_DNA"/>
</dbReference>
<evidence type="ECO:0000313" key="4">
    <source>
        <dbReference type="Proteomes" id="UP000663860"/>
    </source>
</evidence>
<gene>
    <name evidence="2" type="ORF">IZO911_LOCUS24261</name>
    <name evidence="3" type="ORF">KXQ929_LOCUS29098</name>
</gene>
<feature type="transmembrane region" description="Helical" evidence="1">
    <location>
        <begin position="43"/>
        <end position="67"/>
    </location>
</feature>
<evidence type="ECO:0000256" key="1">
    <source>
        <dbReference type="SAM" id="Phobius"/>
    </source>
</evidence>
<evidence type="ECO:0000313" key="3">
    <source>
        <dbReference type="EMBL" id="CAF4011354.1"/>
    </source>
</evidence>
<sequence length="206" mass="21323">MVATAAITNMPVSNGVITAGVLTGAITSLIPTASFLISTNVPFGTAIVASMAVGASAGMISGTVAAVKTGLAGTSAVISGAQGLITGCISGACTSSLICQICSQLTVQKGVIGKALLGFSEDKSTGLYTTFDCWKPILHDDSVEPSNGKLLRDIVADSRIKKVTIQNNSDGSISQFVLENIWNESFNIEFFYLMPMKQLVAHADKI</sequence>
<dbReference type="EMBL" id="CAJOBB010002963">
    <property type="protein sequence ID" value="CAF4011354.1"/>
    <property type="molecule type" value="Genomic_DNA"/>
</dbReference>
<evidence type="ECO:0000313" key="2">
    <source>
        <dbReference type="EMBL" id="CAF1123172.1"/>
    </source>
</evidence>
<proteinExistence type="predicted"/>
<dbReference type="Proteomes" id="UP000663868">
    <property type="component" value="Unassembled WGS sequence"/>
</dbReference>
<feature type="transmembrane region" description="Helical" evidence="1">
    <location>
        <begin position="12"/>
        <end position="37"/>
    </location>
</feature>
<comment type="caution">
    <text evidence="2">The sequence shown here is derived from an EMBL/GenBank/DDBJ whole genome shotgun (WGS) entry which is preliminary data.</text>
</comment>
<dbReference type="Proteomes" id="UP000663860">
    <property type="component" value="Unassembled WGS sequence"/>
</dbReference>
<dbReference type="AlphaFoldDB" id="A0A814QV18"/>
<protein>
    <submittedName>
        <fullName evidence="2">Uncharacterized protein</fullName>
    </submittedName>
</protein>
<accession>A0A814QV18</accession>
<reference evidence="2" key="1">
    <citation type="submission" date="2021-02" db="EMBL/GenBank/DDBJ databases">
        <authorList>
            <person name="Nowell W R."/>
        </authorList>
    </citation>
    <scope>NUCLEOTIDE SEQUENCE</scope>
</reference>